<accession>A0A9Q0NHZ4</accession>
<sequence>MKERPRKPTGRPGKGQLPALPKQRNKKRPKAYNEPRRATRPSAKTKPAEDKTSPPKRSLRPLEQPKGTTPQTNPPQKAKPQPAITGSRARPDRNYSSGSLLPQTIQTLTEYSSDFEGIPASHLSPMPNPKPPSTESLASEPEPSEATLARPSGNICIERRGGCDSLHECDKGDREVEAKVGCASCL</sequence>
<protein>
    <submittedName>
        <fullName evidence="2">Uncharacterized protein</fullName>
    </submittedName>
</protein>
<feature type="compositionally biased region" description="Polar residues" evidence="1">
    <location>
        <begin position="66"/>
        <end position="75"/>
    </location>
</feature>
<evidence type="ECO:0000313" key="2">
    <source>
        <dbReference type="EMBL" id="KAJ6670072.1"/>
    </source>
</evidence>
<evidence type="ECO:0000256" key="1">
    <source>
        <dbReference type="SAM" id="MobiDB-lite"/>
    </source>
</evidence>
<organism evidence="2 3">
    <name type="scientific">Salix viminalis</name>
    <name type="common">Common osier</name>
    <name type="synonym">Basket willow</name>
    <dbReference type="NCBI Taxonomy" id="40686"/>
    <lineage>
        <taxon>Eukaryota</taxon>
        <taxon>Viridiplantae</taxon>
        <taxon>Streptophyta</taxon>
        <taxon>Embryophyta</taxon>
        <taxon>Tracheophyta</taxon>
        <taxon>Spermatophyta</taxon>
        <taxon>Magnoliopsida</taxon>
        <taxon>eudicotyledons</taxon>
        <taxon>Gunneridae</taxon>
        <taxon>Pentapetalae</taxon>
        <taxon>rosids</taxon>
        <taxon>fabids</taxon>
        <taxon>Malpighiales</taxon>
        <taxon>Salicaceae</taxon>
        <taxon>Saliceae</taxon>
        <taxon>Salix</taxon>
    </lineage>
</organism>
<feature type="compositionally biased region" description="Low complexity" evidence="1">
    <location>
        <begin position="133"/>
        <end position="147"/>
    </location>
</feature>
<reference evidence="2 3" key="1">
    <citation type="journal article" date="2023" name="Int. J. Mol. Sci.">
        <title>De Novo Assembly and Annotation of 11 Diverse Shrub Willow (Salix) Genomes Reveals Novel Gene Organization in Sex-Linked Regions.</title>
        <authorList>
            <person name="Hyden B."/>
            <person name="Feng K."/>
            <person name="Yates T.B."/>
            <person name="Jawdy S."/>
            <person name="Cereghino C."/>
            <person name="Smart L.B."/>
            <person name="Muchero W."/>
        </authorList>
    </citation>
    <scope>NUCLEOTIDE SEQUENCE [LARGE SCALE GENOMIC DNA]</scope>
    <source>
        <tissue evidence="2">Shoot tip</tissue>
    </source>
</reference>
<evidence type="ECO:0000313" key="3">
    <source>
        <dbReference type="Proteomes" id="UP001151529"/>
    </source>
</evidence>
<keyword evidence="3" id="KW-1185">Reference proteome</keyword>
<proteinExistence type="predicted"/>
<name>A0A9Q0NHZ4_SALVM</name>
<dbReference type="AlphaFoldDB" id="A0A9Q0NHZ4"/>
<dbReference type="Proteomes" id="UP001151529">
    <property type="component" value="Unassembled WGS sequence"/>
</dbReference>
<dbReference type="EMBL" id="JAPFFL010000307">
    <property type="protein sequence ID" value="KAJ6670072.1"/>
    <property type="molecule type" value="Genomic_DNA"/>
</dbReference>
<comment type="caution">
    <text evidence="2">The sequence shown here is derived from an EMBL/GenBank/DDBJ whole genome shotgun (WGS) entry which is preliminary data.</text>
</comment>
<feature type="compositionally biased region" description="Polar residues" evidence="1">
    <location>
        <begin position="94"/>
        <end position="112"/>
    </location>
</feature>
<feature type="region of interest" description="Disordered" evidence="1">
    <location>
        <begin position="1"/>
        <end position="152"/>
    </location>
</feature>
<gene>
    <name evidence="2" type="ORF">OIU85_019844</name>
</gene>